<organism evidence="1 2">
    <name type="scientific">Brachionus plicatilis</name>
    <name type="common">Marine rotifer</name>
    <name type="synonym">Brachionus muelleri</name>
    <dbReference type="NCBI Taxonomy" id="10195"/>
    <lineage>
        <taxon>Eukaryota</taxon>
        <taxon>Metazoa</taxon>
        <taxon>Spiralia</taxon>
        <taxon>Gnathifera</taxon>
        <taxon>Rotifera</taxon>
        <taxon>Eurotatoria</taxon>
        <taxon>Monogononta</taxon>
        <taxon>Pseudotrocha</taxon>
        <taxon>Ploima</taxon>
        <taxon>Brachionidae</taxon>
        <taxon>Brachionus</taxon>
    </lineage>
</organism>
<feature type="non-terminal residue" evidence="1">
    <location>
        <position position="109"/>
    </location>
</feature>
<dbReference type="Proteomes" id="UP000276133">
    <property type="component" value="Unassembled WGS sequence"/>
</dbReference>
<gene>
    <name evidence="1" type="ORF">BpHYR1_047808</name>
</gene>
<evidence type="ECO:0000313" key="2">
    <source>
        <dbReference type="Proteomes" id="UP000276133"/>
    </source>
</evidence>
<name>A0A3M7P5G4_BRAPC</name>
<keyword evidence="2" id="KW-1185">Reference proteome</keyword>
<dbReference type="OrthoDB" id="536211at2759"/>
<proteinExistence type="predicted"/>
<dbReference type="EMBL" id="REGN01013186">
    <property type="protein sequence ID" value="RMZ94263.1"/>
    <property type="molecule type" value="Genomic_DNA"/>
</dbReference>
<sequence>MAKIFTHITIKKLKIVNNFHIQQQILFFFYSSIKNLNNGIDVGFRCKYYPTYAKFFCLKFLYRFFLTRLTKKCGASSIDLVTLLNERYVGTGLSHSIPLVERLVKEYKE</sequence>
<dbReference type="AlphaFoldDB" id="A0A3M7P5G4"/>
<reference evidence="1 2" key="1">
    <citation type="journal article" date="2018" name="Sci. Rep.">
        <title>Genomic signatures of local adaptation to the degree of environmental predictability in rotifers.</title>
        <authorList>
            <person name="Franch-Gras L."/>
            <person name="Hahn C."/>
            <person name="Garcia-Roger E.M."/>
            <person name="Carmona M.J."/>
            <person name="Serra M."/>
            <person name="Gomez A."/>
        </authorList>
    </citation>
    <scope>NUCLEOTIDE SEQUENCE [LARGE SCALE GENOMIC DNA]</scope>
    <source>
        <strain evidence="1">HYR1</strain>
    </source>
</reference>
<evidence type="ECO:0000313" key="1">
    <source>
        <dbReference type="EMBL" id="RMZ94263.1"/>
    </source>
</evidence>
<protein>
    <submittedName>
        <fullName evidence="1">Uncharacterized protein</fullName>
    </submittedName>
</protein>
<accession>A0A3M7P5G4</accession>
<comment type="caution">
    <text evidence="1">The sequence shown here is derived from an EMBL/GenBank/DDBJ whole genome shotgun (WGS) entry which is preliminary data.</text>
</comment>